<evidence type="ECO:0000256" key="10">
    <source>
        <dbReference type="ARBA" id="ARBA00023236"/>
    </source>
</evidence>
<dbReference type="GO" id="GO:0005737">
    <property type="term" value="C:cytoplasm"/>
    <property type="evidence" value="ECO:0007669"/>
    <property type="project" value="UniProtKB-SubCell"/>
</dbReference>
<feature type="domain" description="Helicase C-terminal" evidence="16">
    <location>
        <begin position="447"/>
        <end position="613"/>
    </location>
</feature>
<dbReference type="FunFam" id="3.40.50.300:FF:000477">
    <property type="entry name" value="UvrABC system protein B"/>
    <property type="match status" value="1"/>
</dbReference>
<dbReference type="CDD" id="cd17916">
    <property type="entry name" value="DEXHc_UvrB"/>
    <property type="match status" value="1"/>
</dbReference>
<feature type="domain" description="Helicase ATP-binding" evidence="15">
    <location>
        <begin position="43"/>
        <end position="176"/>
    </location>
</feature>
<evidence type="ECO:0000256" key="13">
    <source>
        <dbReference type="SAM" id="MobiDB-lite"/>
    </source>
</evidence>
<evidence type="ECO:0000313" key="17">
    <source>
        <dbReference type="EMBL" id="KKN35716.1"/>
    </source>
</evidence>
<comment type="subcellular location">
    <subcellularLocation>
        <location evidence="1">Cytoplasm</location>
    </subcellularLocation>
</comment>
<evidence type="ECO:0000259" key="14">
    <source>
        <dbReference type="PROSITE" id="PS50151"/>
    </source>
</evidence>
<comment type="subunit">
    <text evidence="11">Forms a heterotetramer with UvrA during the search for lesions. Interacts with UvrC in an incision complex.</text>
</comment>
<sequence>MPIMASNVSSTVSSNAGESGLFKVDSPFEPAGDQPKAIAGLVDGIHSGLAHQTLLGVTGSGKTYTVAKVIEAVQRPTIVMAHNKTLAAQLYGEFREFFPDNSVEYFVSYYDYYQPEAYVPSSDTFIEKDASINEHIEQMRLSATKALLERPDAIIVATVSAIYGLGDPKSYLKMMLHLDRGDKIDQRHVLHRLAELQYTRNDIEFHRANYRVRGDVIDVFPAESEKEAVRIELFDDEVENLSYFDPLTGEVLRRVPRITIYPKSHYVTPRQKVLDAVEHIKIELDERLPQLRDNNRLVEAQRLEERTRYDMEMMNELGYCNGIENYSRYLSGRQPGEAPPTLFDYLPANALLIVDESHATIPQIGAMFKGDRSRKETLVQYGFRLPSALDNRPMRFDEWERIAPQMIFVSATPGNYEAEHAGQVVEQVVRPTGLLDPLIEVRPASTQIDDLLSEIHSRVKVNERVLVTTLTKRMAEDLTDFLMEHDIRVRYLHSDIDTVERVEIIRDLRRGEFDVLVGINLLREGLDMPEVSLVTILDADKEGFLRSERSLIQTIGRAARNLNGKAILYGDRITGSMQRAIDVTDSRRAKQAAHNEAHGITPQGLNKKIADIMEGASSGGRGRNKSARPGDKAAEEAERYRSTVGNRSPAELLKEMSRLEDKMYKAASDLDFEGAARLRDEISGLKEAALRTG</sequence>
<evidence type="ECO:0000256" key="11">
    <source>
        <dbReference type="ARBA" id="ARBA00026033"/>
    </source>
</evidence>
<dbReference type="HAMAP" id="MF_00204">
    <property type="entry name" value="UvrB"/>
    <property type="match status" value="1"/>
</dbReference>
<name>A0A0F9SFF7_9ZZZZ</name>
<dbReference type="GO" id="GO:0006289">
    <property type="term" value="P:nucleotide-excision repair"/>
    <property type="evidence" value="ECO:0007669"/>
    <property type="project" value="InterPro"/>
</dbReference>
<dbReference type="AlphaFoldDB" id="A0A0F9SFF7"/>
<dbReference type="Pfam" id="PF04851">
    <property type="entry name" value="ResIII"/>
    <property type="match status" value="1"/>
</dbReference>
<feature type="domain" description="UVR" evidence="14">
    <location>
        <begin position="653"/>
        <end position="688"/>
    </location>
</feature>
<evidence type="ECO:0000256" key="12">
    <source>
        <dbReference type="ARBA" id="ARBA00029504"/>
    </source>
</evidence>
<dbReference type="Pfam" id="PF02151">
    <property type="entry name" value="UVR"/>
    <property type="match status" value="1"/>
</dbReference>
<dbReference type="GO" id="GO:0009380">
    <property type="term" value="C:excinuclease repair complex"/>
    <property type="evidence" value="ECO:0007669"/>
    <property type="project" value="InterPro"/>
</dbReference>
<comment type="similarity">
    <text evidence="2">Belongs to the UvrB family.</text>
</comment>
<dbReference type="GO" id="GO:0005524">
    <property type="term" value="F:ATP binding"/>
    <property type="evidence" value="ECO:0007669"/>
    <property type="project" value="UniProtKB-KW"/>
</dbReference>
<evidence type="ECO:0000256" key="7">
    <source>
        <dbReference type="ARBA" id="ARBA00022840"/>
    </source>
</evidence>
<evidence type="ECO:0000256" key="5">
    <source>
        <dbReference type="ARBA" id="ARBA00022763"/>
    </source>
</evidence>
<keyword evidence="5" id="KW-0227">DNA damage</keyword>
<evidence type="ECO:0000256" key="8">
    <source>
        <dbReference type="ARBA" id="ARBA00022881"/>
    </source>
</evidence>
<evidence type="ECO:0000256" key="4">
    <source>
        <dbReference type="ARBA" id="ARBA00022741"/>
    </source>
</evidence>
<dbReference type="SUPFAM" id="SSF46600">
    <property type="entry name" value="C-terminal UvrC-binding domain of UvrB"/>
    <property type="match status" value="1"/>
</dbReference>
<keyword evidence="3" id="KW-0963">Cytoplasm</keyword>
<accession>A0A0F9SFF7</accession>
<evidence type="ECO:0000259" key="15">
    <source>
        <dbReference type="PROSITE" id="PS51192"/>
    </source>
</evidence>
<reference evidence="17" key="1">
    <citation type="journal article" date="2015" name="Nature">
        <title>Complex archaea that bridge the gap between prokaryotes and eukaryotes.</title>
        <authorList>
            <person name="Spang A."/>
            <person name="Saw J.H."/>
            <person name="Jorgensen S.L."/>
            <person name="Zaremba-Niedzwiedzka K."/>
            <person name="Martijn J."/>
            <person name="Lind A.E."/>
            <person name="van Eijk R."/>
            <person name="Schleper C."/>
            <person name="Guy L."/>
            <person name="Ettema T.J."/>
        </authorList>
    </citation>
    <scope>NUCLEOTIDE SEQUENCE</scope>
</reference>
<dbReference type="InterPro" id="IPR006935">
    <property type="entry name" value="Helicase/UvrB_N"/>
</dbReference>
<keyword evidence="9" id="KW-0234">DNA repair</keyword>
<dbReference type="Pfam" id="PF12344">
    <property type="entry name" value="UvrB"/>
    <property type="match status" value="1"/>
</dbReference>
<keyword evidence="4" id="KW-0547">Nucleotide-binding</keyword>
<evidence type="ECO:0000256" key="9">
    <source>
        <dbReference type="ARBA" id="ARBA00023204"/>
    </source>
</evidence>
<dbReference type="InterPro" id="IPR004807">
    <property type="entry name" value="UvrB"/>
</dbReference>
<evidence type="ECO:0000256" key="1">
    <source>
        <dbReference type="ARBA" id="ARBA00004496"/>
    </source>
</evidence>
<keyword evidence="10" id="KW-0742">SOS response</keyword>
<dbReference type="PANTHER" id="PTHR24029:SF0">
    <property type="entry name" value="UVRABC SYSTEM PROTEIN B"/>
    <property type="match status" value="1"/>
</dbReference>
<dbReference type="InterPro" id="IPR024759">
    <property type="entry name" value="UvrB_YAD/RRR_dom"/>
</dbReference>
<dbReference type="PROSITE" id="PS51194">
    <property type="entry name" value="HELICASE_CTER"/>
    <property type="match status" value="1"/>
</dbReference>
<dbReference type="GO" id="GO:0004518">
    <property type="term" value="F:nuclease activity"/>
    <property type="evidence" value="ECO:0007669"/>
    <property type="project" value="UniProtKB-KW"/>
</dbReference>
<feature type="region of interest" description="Disordered" evidence="13">
    <location>
        <begin position="615"/>
        <end position="653"/>
    </location>
</feature>
<comment type="caution">
    <text evidence="17">The sequence shown here is derived from an EMBL/GenBank/DDBJ whole genome shotgun (WGS) entry which is preliminary data.</text>
</comment>
<keyword evidence="8" id="KW-0267">Excision nuclease</keyword>
<organism evidence="17">
    <name type="scientific">marine sediment metagenome</name>
    <dbReference type="NCBI Taxonomy" id="412755"/>
    <lineage>
        <taxon>unclassified sequences</taxon>
        <taxon>metagenomes</taxon>
        <taxon>ecological metagenomes</taxon>
    </lineage>
</organism>
<dbReference type="InterPro" id="IPR036876">
    <property type="entry name" value="UVR_dom_sf"/>
</dbReference>
<dbReference type="PANTHER" id="PTHR24029">
    <property type="entry name" value="UVRABC SYSTEM PROTEIN B"/>
    <property type="match status" value="1"/>
</dbReference>
<dbReference type="NCBIfam" id="TIGR00631">
    <property type="entry name" value="uvrb"/>
    <property type="match status" value="1"/>
</dbReference>
<dbReference type="GO" id="GO:0003677">
    <property type="term" value="F:DNA binding"/>
    <property type="evidence" value="ECO:0007669"/>
    <property type="project" value="InterPro"/>
</dbReference>
<keyword evidence="7" id="KW-0067">ATP-binding</keyword>
<dbReference type="InterPro" id="IPR041471">
    <property type="entry name" value="UvrB_inter"/>
</dbReference>
<dbReference type="GO" id="GO:0009432">
    <property type="term" value="P:SOS response"/>
    <property type="evidence" value="ECO:0007669"/>
    <property type="project" value="UniProtKB-KW"/>
</dbReference>
<dbReference type="InterPro" id="IPR001943">
    <property type="entry name" value="UVR_dom"/>
</dbReference>
<evidence type="ECO:0000256" key="3">
    <source>
        <dbReference type="ARBA" id="ARBA00022490"/>
    </source>
</evidence>
<dbReference type="Pfam" id="PF00271">
    <property type="entry name" value="Helicase_C"/>
    <property type="match status" value="1"/>
</dbReference>
<dbReference type="InterPro" id="IPR014001">
    <property type="entry name" value="Helicase_ATP-bd"/>
</dbReference>
<evidence type="ECO:0000256" key="2">
    <source>
        <dbReference type="ARBA" id="ARBA00008533"/>
    </source>
</evidence>
<dbReference type="Gene3D" id="4.10.860.10">
    <property type="entry name" value="UVR domain"/>
    <property type="match status" value="1"/>
</dbReference>
<evidence type="ECO:0000259" key="16">
    <source>
        <dbReference type="PROSITE" id="PS51194"/>
    </source>
</evidence>
<dbReference type="Gene3D" id="3.40.50.300">
    <property type="entry name" value="P-loop containing nucleotide triphosphate hydrolases"/>
    <property type="match status" value="3"/>
</dbReference>
<dbReference type="PROSITE" id="PS51192">
    <property type="entry name" value="HELICASE_ATP_BIND_1"/>
    <property type="match status" value="1"/>
</dbReference>
<dbReference type="GO" id="GO:0016887">
    <property type="term" value="F:ATP hydrolysis activity"/>
    <property type="evidence" value="ECO:0007669"/>
    <property type="project" value="InterPro"/>
</dbReference>
<proteinExistence type="inferred from homology"/>
<feature type="compositionally biased region" description="Basic and acidic residues" evidence="13">
    <location>
        <begin position="628"/>
        <end position="641"/>
    </location>
</feature>
<dbReference type="InterPro" id="IPR001650">
    <property type="entry name" value="Helicase_C-like"/>
</dbReference>
<dbReference type="SUPFAM" id="SSF52540">
    <property type="entry name" value="P-loop containing nucleoside triphosphate hydrolases"/>
    <property type="match status" value="2"/>
</dbReference>
<dbReference type="InterPro" id="IPR027417">
    <property type="entry name" value="P-loop_NTPase"/>
</dbReference>
<gene>
    <name evidence="17" type="ORF">LCGC14_0780790</name>
</gene>
<evidence type="ECO:0000256" key="6">
    <source>
        <dbReference type="ARBA" id="ARBA00022769"/>
    </source>
</evidence>
<protein>
    <recommendedName>
        <fullName evidence="12">UvrABC system protein B</fullName>
    </recommendedName>
</protein>
<keyword evidence="6" id="KW-0228">DNA excision</keyword>
<dbReference type="SMART" id="SM00490">
    <property type="entry name" value="HELICc"/>
    <property type="match status" value="1"/>
</dbReference>
<dbReference type="Pfam" id="PF17757">
    <property type="entry name" value="UvrB_inter"/>
    <property type="match status" value="1"/>
</dbReference>
<dbReference type="EMBL" id="LAZR01002017">
    <property type="protein sequence ID" value="KKN35716.1"/>
    <property type="molecule type" value="Genomic_DNA"/>
</dbReference>
<dbReference type="PROSITE" id="PS50151">
    <property type="entry name" value="UVR"/>
    <property type="match status" value="1"/>
</dbReference>
<dbReference type="NCBIfam" id="NF003673">
    <property type="entry name" value="PRK05298.1"/>
    <property type="match status" value="1"/>
</dbReference>
<dbReference type="SMART" id="SM00487">
    <property type="entry name" value="DEXDc"/>
    <property type="match status" value="1"/>
</dbReference>
<dbReference type="CDD" id="cd18790">
    <property type="entry name" value="SF2_C_UvrB"/>
    <property type="match status" value="1"/>
</dbReference>